<gene>
    <name evidence="1" type="ORF">D9615_008516</name>
</gene>
<dbReference type="OrthoDB" id="3058287at2759"/>
<name>A0A8H5H3U9_9AGAR</name>
<reference evidence="1 2" key="1">
    <citation type="journal article" date="2020" name="ISME J.">
        <title>Uncovering the hidden diversity of litter-decomposition mechanisms in mushroom-forming fungi.</title>
        <authorList>
            <person name="Floudas D."/>
            <person name="Bentzer J."/>
            <person name="Ahren D."/>
            <person name="Johansson T."/>
            <person name="Persson P."/>
            <person name="Tunlid A."/>
        </authorList>
    </citation>
    <scope>NUCLEOTIDE SEQUENCE [LARGE SCALE GENOMIC DNA]</scope>
    <source>
        <strain evidence="1 2">CBS 661.87</strain>
    </source>
</reference>
<protein>
    <submittedName>
        <fullName evidence="1">Uncharacterized protein</fullName>
    </submittedName>
</protein>
<proteinExistence type="predicted"/>
<dbReference type="Proteomes" id="UP000565441">
    <property type="component" value="Unassembled WGS sequence"/>
</dbReference>
<dbReference type="EMBL" id="JAACJP010000029">
    <property type="protein sequence ID" value="KAF5376278.1"/>
    <property type="molecule type" value="Genomic_DNA"/>
</dbReference>
<evidence type="ECO:0000313" key="2">
    <source>
        <dbReference type="Proteomes" id="UP000565441"/>
    </source>
</evidence>
<organism evidence="1 2">
    <name type="scientific">Tricholomella constricta</name>
    <dbReference type="NCBI Taxonomy" id="117010"/>
    <lineage>
        <taxon>Eukaryota</taxon>
        <taxon>Fungi</taxon>
        <taxon>Dikarya</taxon>
        <taxon>Basidiomycota</taxon>
        <taxon>Agaricomycotina</taxon>
        <taxon>Agaricomycetes</taxon>
        <taxon>Agaricomycetidae</taxon>
        <taxon>Agaricales</taxon>
        <taxon>Tricholomatineae</taxon>
        <taxon>Lyophyllaceae</taxon>
        <taxon>Tricholomella</taxon>
    </lineage>
</organism>
<evidence type="ECO:0000313" key="1">
    <source>
        <dbReference type="EMBL" id="KAF5376278.1"/>
    </source>
</evidence>
<dbReference type="AlphaFoldDB" id="A0A8H5H3U9"/>
<sequence length="200" mass="22642">MPAIGHDIPLYSYNGLDKLPAEAQKVLDSYGLSLDDYDGDVVKEAHQQRASTMQLNLLGVFDALTKKRREVAGIHAALADMEPGPEYKEVEDRYLRIARHVYYELLPEMHGHMERFIAEVDALVWYEHKVREGTPDAVSLEEIEQYRVNKIAPVLEEAFSTLKRLDLAVVLKDLQTRERRAFGRRPSTLVANPAVAVGSL</sequence>
<comment type="caution">
    <text evidence="1">The sequence shown here is derived from an EMBL/GenBank/DDBJ whole genome shotgun (WGS) entry which is preliminary data.</text>
</comment>
<keyword evidence="2" id="KW-1185">Reference proteome</keyword>
<accession>A0A8H5H3U9</accession>